<name>A0A839E5T8_9MICO</name>
<comment type="caution">
    <text evidence="3">The sequence shown here is derived from an EMBL/GenBank/DDBJ whole genome shotgun (WGS) entry which is preliminary data.</text>
</comment>
<dbReference type="CDD" id="cd07814">
    <property type="entry name" value="SRPBCC_CalC_Aha1-like"/>
    <property type="match status" value="1"/>
</dbReference>
<dbReference type="AlphaFoldDB" id="A0A839E5T8"/>
<comment type="similarity">
    <text evidence="1">Belongs to the AHA1 family.</text>
</comment>
<sequence length="164" mass="17991">MPVIGTEIDREALTLVVTAEFIATPERVWQLWADPRQLERWWGPPGWPASFPRYEFEPGGEARYSMSGPAGASSAAWFRFTAIDEPRRIELIDGFSGDDGEPTDAMPSMRMAVEIEPSGGSGGAVTLMSVRTVFDSNDDLERITSMGMVEGMTAAMNQIDELLA</sequence>
<gene>
    <name evidence="3" type="ORF">FHX53_001336</name>
</gene>
<dbReference type="Gene3D" id="3.30.530.20">
    <property type="match status" value="1"/>
</dbReference>
<protein>
    <submittedName>
        <fullName evidence="3">Uncharacterized protein YndB with AHSA1/START domain</fullName>
    </submittedName>
</protein>
<reference evidence="3 4" key="1">
    <citation type="submission" date="2020-07" db="EMBL/GenBank/DDBJ databases">
        <title>Sequencing the genomes of 1000 actinobacteria strains.</title>
        <authorList>
            <person name="Klenk H.-P."/>
        </authorList>
    </citation>
    <scope>NUCLEOTIDE SEQUENCE [LARGE SCALE GENOMIC DNA]</scope>
    <source>
        <strain evidence="3 4">DSM 19663</strain>
    </source>
</reference>
<dbReference type="RefSeq" id="WP_182490541.1">
    <property type="nucleotide sequence ID" value="NZ_BAAAOV010000005.1"/>
</dbReference>
<dbReference type="Proteomes" id="UP000585905">
    <property type="component" value="Unassembled WGS sequence"/>
</dbReference>
<evidence type="ECO:0000259" key="2">
    <source>
        <dbReference type="Pfam" id="PF08327"/>
    </source>
</evidence>
<dbReference type="InterPro" id="IPR013538">
    <property type="entry name" value="ASHA1/2-like_C"/>
</dbReference>
<accession>A0A839E5T8</accession>
<dbReference type="Pfam" id="PF08327">
    <property type="entry name" value="AHSA1"/>
    <property type="match status" value="1"/>
</dbReference>
<feature type="domain" description="Activator of Hsp90 ATPase homologue 1/2-like C-terminal" evidence="2">
    <location>
        <begin position="23"/>
        <end position="163"/>
    </location>
</feature>
<dbReference type="EMBL" id="JACGWX010000002">
    <property type="protein sequence ID" value="MBA8847751.1"/>
    <property type="molecule type" value="Genomic_DNA"/>
</dbReference>
<evidence type="ECO:0000313" key="4">
    <source>
        <dbReference type="Proteomes" id="UP000585905"/>
    </source>
</evidence>
<keyword evidence="4" id="KW-1185">Reference proteome</keyword>
<evidence type="ECO:0000313" key="3">
    <source>
        <dbReference type="EMBL" id="MBA8847751.1"/>
    </source>
</evidence>
<dbReference type="SUPFAM" id="SSF55961">
    <property type="entry name" value="Bet v1-like"/>
    <property type="match status" value="1"/>
</dbReference>
<proteinExistence type="inferred from homology"/>
<organism evidence="3 4">
    <name type="scientific">Microcella alkalica</name>
    <dbReference type="NCBI Taxonomy" id="355930"/>
    <lineage>
        <taxon>Bacteria</taxon>
        <taxon>Bacillati</taxon>
        <taxon>Actinomycetota</taxon>
        <taxon>Actinomycetes</taxon>
        <taxon>Micrococcales</taxon>
        <taxon>Microbacteriaceae</taxon>
        <taxon>Microcella</taxon>
    </lineage>
</organism>
<evidence type="ECO:0000256" key="1">
    <source>
        <dbReference type="ARBA" id="ARBA00006817"/>
    </source>
</evidence>
<dbReference type="InterPro" id="IPR023393">
    <property type="entry name" value="START-like_dom_sf"/>
</dbReference>